<feature type="transmembrane region" description="Helical" evidence="10">
    <location>
        <begin position="267"/>
        <end position="286"/>
    </location>
</feature>
<evidence type="ECO:0000256" key="8">
    <source>
        <dbReference type="RuleBase" id="RU280816"/>
    </source>
</evidence>
<comment type="subcellular location">
    <subcellularLocation>
        <location evidence="1 8">Membrane</location>
        <topology evidence="1 8">Multi-pass membrane protein</topology>
    </subcellularLocation>
</comment>
<feature type="compositionally biased region" description="Polar residues" evidence="9">
    <location>
        <begin position="452"/>
        <end position="465"/>
    </location>
</feature>
<organism evidence="11 12">
    <name type="scientific">Solanum commersonii</name>
    <name type="common">Commerson's wild potato</name>
    <name type="synonym">Commerson's nightshade</name>
    <dbReference type="NCBI Taxonomy" id="4109"/>
    <lineage>
        <taxon>Eukaryota</taxon>
        <taxon>Viridiplantae</taxon>
        <taxon>Streptophyta</taxon>
        <taxon>Embryophyta</taxon>
        <taxon>Tracheophyta</taxon>
        <taxon>Spermatophyta</taxon>
        <taxon>Magnoliopsida</taxon>
        <taxon>eudicotyledons</taxon>
        <taxon>Gunneridae</taxon>
        <taxon>Pentapetalae</taxon>
        <taxon>asterids</taxon>
        <taxon>lamiids</taxon>
        <taxon>Solanales</taxon>
        <taxon>Solanaceae</taxon>
        <taxon>Solanoideae</taxon>
        <taxon>Solaneae</taxon>
        <taxon>Solanum</taxon>
    </lineage>
</organism>
<comment type="caution">
    <text evidence="11">The sequence shown here is derived from an EMBL/GenBank/DDBJ whole genome shotgun (WGS) entry which is preliminary data.</text>
</comment>
<evidence type="ECO:0000256" key="7">
    <source>
        <dbReference type="ARBA" id="ARBA00023265"/>
    </source>
</evidence>
<dbReference type="PANTHER" id="PTHR31942">
    <property type="entry name" value="MLO-LIKE PROTEIN 1"/>
    <property type="match status" value="1"/>
</dbReference>
<feature type="transmembrane region" description="Helical" evidence="10">
    <location>
        <begin position="16"/>
        <end position="39"/>
    </location>
</feature>
<feature type="transmembrane region" description="Helical" evidence="10">
    <location>
        <begin position="351"/>
        <end position="375"/>
    </location>
</feature>
<evidence type="ECO:0000256" key="5">
    <source>
        <dbReference type="ARBA" id="ARBA00022989"/>
    </source>
</evidence>
<dbReference type="OrthoDB" id="1388414at2759"/>
<name>A0A9J5WSJ6_SOLCO</name>
<evidence type="ECO:0000256" key="10">
    <source>
        <dbReference type="SAM" id="Phobius"/>
    </source>
</evidence>
<comment type="similarity">
    <text evidence="2 8">Belongs to the MLO family.</text>
</comment>
<evidence type="ECO:0000256" key="6">
    <source>
        <dbReference type="ARBA" id="ARBA00023136"/>
    </source>
</evidence>
<dbReference type="GO" id="GO:0005516">
    <property type="term" value="F:calmodulin binding"/>
    <property type="evidence" value="ECO:0007669"/>
    <property type="project" value="UniProtKB-KW"/>
</dbReference>
<accession>A0A9J5WSJ6</accession>
<dbReference type="AlphaFoldDB" id="A0A9J5WSJ6"/>
<gene>
    <name evidence="8" type="primary">MLO</name>
    <name evidence="11" type="ORF">H5410_058250</name>
</gene>
<feature type="transmembrane region" description="Helical" evidence="10">
    <location>
        <begin position="60"/>
        <end position="76"/>
    </location>
</feature>
<feature type="transmembrane region" description="Helical" evidence="10">
    <location>
        <begin position="390"/>
        <end position="415"/>
    </location>
</feature>
<proteinExistence type="inferred from homology"/>
<dbReference type="Pfam" id="PF03094">
    <property type="entry name" value="Mlo"/>
    <property type="match status" value="1"/>
</dbReference>
<dbReference type="InterPro" id="IPR004326">
    <property type="entry name" value="Mlo"/>
</dbReference>
<protein>
    <recommendedName>
        <fullName evidence="8">MLO-like protein</fullName>
    </recommendedName>
</protein>
<keyword evidence="12" id="KW-1185">Reference proteome</keyword>
<comment type="function">
    <text evidence="8">May be involved in modulation of pathogen defense and leaf cell death.</text>
</comment>
<keyword evidence="6 8" id="KW-0472">Membrane</keyword>
<evidence type="ECO:0000313" key="12">
    <source>
        <dbReference type="Proteomes" id="UP000824120"/>
    </source>
</evidence>
<comment type="domain">
    <text evidence="8">The C-terminus contains a calmodulin-binding domain, which binds calmodulin in a calcium-dependent fashion.</text>
</comment>
<feature type="transmembrane region" description="Helical" evidence="10">
    <location>
        <begin position="292"/>
        <end position="310"/>
    </location>
</feature>
<evidence type="ECO:0000256" key="3">
    <source>
        <dbReference type="ARBA" id="ARBA00022692"/>
    </source>
</evidence>
<keyword evidence="7 8" id="KW-0568">Pathogenesis-related protein</keyword>
<dbReference type="EMBL" id="JACXVP010000011">
    <property type="protein sequence ID" value="KAG5578116.1"/>
    <property type="molecule type" value="Genomic_DNA"/>
</dbReference>
<evidence type="ECO:0000313" key="11">
    <source>
        <dbReference type="EMBL" id="KAG5578116.1"/>
    </source>
</evidence>
<keyword evidence="8" id="KW-0112">Calmodulin-binding</keyword>
<dbReference type="GO" id="GO:0016020">
    <property type="term" value="C:membrane"/>
    <property type="evidence" value="ECO:0007669"/>
    <property type="project" value="UniProtKB-SubCell"/>
</dbReference>
<keyword evidence="3 8" id="KW-0812">Transmembrane</keyword>
<evidence type="ECO:0000256" key="1">
    <source>
        <dbReference type="ARBA" id="ARBA00004141"/>
    </source>
</evidence>
<dbReference type="GO" id="GO:0006952">
    <property type="term" value="P:defense response"/>
    <property type="evidence" value="ECO:0007669"/>
    <property type="project" value="UniProtKB-KW"/>
</dbReference>
<keyword evidence="5 8" id="KW-1133">Transmembrane helix</keyword>
<dbReference type="PANTHER" id="PTHR31942:SF34">
    <property type="entry name" value="MLO-LIKE PROTEIN"/>
    <property type="match status" value="1"/>
</dbReference>
<reference evidence="11 12" key="1">
    <citation type="submission" date="2020-09" db="EMBL/GenBank/DDBJ databases">
        <title>De no assembly of potato wild relative species, Solanum commersonii.</title>
        <authorList>
            <person name="Cho K."/>
        </authorList>
    </citation>
    <scope>NUCLEOTIDE SEQUENCE [LARGE SCALE GENOMIC DNA]</scope>
    <source>
        <strain evidence="11">LZ3.2</strain>
        <tissue evidence="11">Leaf</tissue>
    </source>
</reference>
<feature type="transmembrane region" description="Helical" evidence="10">
    <location>
        <begin position="142"/>
        <end position="163"/>
    </location>
</feature>
<dbReference type="Proteomes" id="UP000824120">
    <property type="component" value="Chromosome 11"/>
</dbReference>
<evidence type="ECO:0000256" key="4">
    <source>
        <dbReference type="ARBA" id="ARBA00022821"/>
    </source>
</evidence>
<keyword evidence="4 8" id="KW-0611">Plant defense</keyword>
<evidence type="ECO:0000256" key="2">
    <source>
        <dbReference type="ARBA" id="ARBA00006574"/>
    </source>
</evidence>
<feature type="region of interest" description="Disordered" evidence="9">
    <location>
        <begin position="444"/>
        <end position="471"/>
    </location>
</feature>
<evidence type="ECO:0000256" key="9">
    <source>
        <dbReference type="SAM" id="MobiDB-lite"/>
    </source>
</evidence>
<sequence>MAGGGGGRSLEQTPTWAVAVVCFVLVAISIVIEFIIHLIGKWLKSKHKRALYEALEKIKAELMLLGFISLLLTVGQDPISNICVSEKIASTWHPCSKQKEAEMNKYISGDLEGHHRRLLTADDGGVRRGKVAFVSADGIHQLHIFIFVLAIFHVFYCVTTLALGRAKMSRWKTWEKETRTAEYQFSHDPERFRFARDTSFGRRHLSFWTKNSVLLWIVCFFRQFVRSVPKVDYLTLRHGFITAHLAPQSHINFDFQKYIKRSLEEDFKVVVSISPPIWFLAVLFLLFNTHGWYSYLWLPFIPLLVILLVGTKLQVIITKMGLSIQERGEVVKGVPVVQPGDDLFWFNRPRLLLFLINFVLFQNAFQLAFFAWTWYEFGLKSCFHDHTEDIVIRMTMGVLIQILCSYVTLPLYALVTQMGSTMKPTIFNERVATALRKWHHSAKKHIKETNKQHSNPTTPMSSRPATPSHGMSPVHLLRGIRTSDMDVSPRRSSYNVDHWDIEGSPSPTRFFQGGTGDGSPSPSYMHQVQISHDVIRHDSEGHEPSLSEIEARDQHEINIARPRDFSFGKRTTSV</sequence>